<dbReference type="PANTHER" id="PTHR43744">
    <property type="entry name" value="ABC TRANSPORTER PERMEASE PROTEIN MG189-RELATED-RELATED"/>
    <property type="match status" value="1"/>
</dbReference>
<reference evidence="9 10" key="1">
    <citation type="submission" date="2016-11" db="EMBL/GenBank/DDBJ databases">
        <authorList>
            <person name="Jaros S."/>
            <person name="Januszkiewicz K."/>
            <person name="Wedrychowicz H."/>
        </authorList>
    </citation>
    <scope>NUCLEOTIDE SEQUENCE [LARGE SCALE GENOMIC DNA]</scope>
    <source>
        <strain evidence="9 10">DSM 21864</strain>
    </source>
</reference>
<accession>A0A1M6JMS8</accession>
<keyword evidence="6 7" id="KW-0472">Membrane</keyword>
<evidence type="ECO:0000256" key="7">
    <source>
        <dbReference type="RuleBase" id="RU363032"/>
    </source>
</evidence>
<dbReference type="Gene3D" id="1.10.3720.10">
    <property type="entry name" value="MetI-like"/>
    <property type="match status" value="1"/>
</dbReference>
<evidence type="ECO:0000256" key="2">
    <source>
        <dbReference type="ARBA" id="ARBA00022448"/>
    </source>
</evidence>
<evidence type="ECO:0000256" key="4">
    <source>
        <dbReference type="ARBA" id="ARBA00022692"/>
    </source>
</evidence>
<name>A0A1M6JMS8_9CLOT</name>
<evidence type="ECO:0000313" key="9">
    <source>
        <dbReference type="EMBL" id="SHJ47986.1"/>
    </source>
</evidence>
<gene>
    <name evidence="9" type="ORF">SAMN05444401_3159</name>
</gene>
<evidence type="ECO:0000256" key="3">
    <source>
        <dbReference type="ARBA" id="ARBA00022475"/>
    </source>
</evidence>
<proteinExistence type="inferred from homology"/>
<sequence>MMNKKSKIALFILSLIIGIIIIFPILYALSISFMSQGDIFKYPPKIFPSKLNLDNYKKVLATAPIFKFILNSFLVSLAVTIGQIITASCAAFAFAFYEFKGKKFIFMAILATMMIPGEAIIIANYLSVASWRWLDSYQALIVPYLTSAMGIFMMRQYYLTIPKELREASIIDGCSSFKFLTKIVVPLSRPIVGALGIYVFLMTWNQYMWPLLVTNGPQKRTVQIGISMLQFAEAQSYGIIMAGIVMILIPSILIFIVGQEQLIKGMTSGAVKG</sequence>
<dbReference type="InterPro" id="IPR035906">
    <property type="entry name" value="MetI-like_sf"/>
</dbReference>
<keyword evidence="4 7" id="KW-0812">Transmembrane</keyword>
<keyword evidence="5 7" id="KW-1133">Transmembrane helix</keyword>
<feature type="transmembrane region" description="Helical" evidence="7">
    <location>
        <begin position="12"/>
        <end position="34"/>
    </location>
</feature>
<evidence type="ECO:0000256" key="5">
    <source>
        <dbReference type="ARBA" id="ARBA00022989"/>
    </source>
</evidence>
<keyword evidence="2 7" id="KW-0813">Transport</keyword>
<keyword evidence="3" id="KW-1003">Cell membrane</keyword>
<evidence type="ECO:0000256" key="1">
    <source>
        <dbReference type="ARBA" id="ARBA00004651"/>
    </source>
</evidence>
<dbReference type="GO" id="GO:0055085">
    <property type="term" value="P:transmembrane transport"/>
    <property type="evidence" value="ECO:0007669"/>
    <property type="project" value="InterPro"/>
</dbReference>
<feature type="transmembrane region" description="Helical" evidence="7">
    <location>
        <begin position="137"/>
        <end position="158"/>
    </location>
</feature>
<keyword evidence="10" id="KW-1185">Reference proteome</keyword>
<dbReference type="GO" id="GO:0005886">
    <property type="term" value="C:plasma membrane"/>
    <property type="evidence" value="ECO:0007669"/>
    <property type="project" value="UniProtKB-SubCell"/>
</dbReference>
<organism evidence="9 10">
    <name type="scientific">Clostridium amylolyticum</name>
    <dbReference type="NCBI Taxonomy" id="1121298"/>
    <lineage>
        <taxon>Bacteria</taxon>
        <taxon>Bacillati</taxon>
        <taxon>Bacillota</taxon>
        <taxon>Clostridia</taxon>
        <taxon>Eubacteriales</taxon>
        <taxon>Clostridiaceae</taxon>
        <taxon>Clostridium</taxon>
    </lineage>
</organism>
<dbReference type="PANTHER" id="PTHR43744:SF8">
    <property type="entry name" value="SN-GLYCEROL-3-PHOSPHATE TRANSPORT SYSTEM PERMEASE PROTEIN UGPE"/>
    <property type="match status" value="1"/>
</dbReference>
<feature type="domain" description="ABC transmembrane type-1" evidence="8">
    <location>
        <begin position="69"/>
        <end position="258"/>
    </location>
</feature>
<comment type="similarity">
    <text evidence="7">Belongs to the binding-protein-dependent transport system permease family.</text>
</comment>
<feature type="transmembrane region" description="Helical" evidence="7">
    <location>
        <begin position="104"/>
        <end position="125"/>
    </location>
</feature>
<dbReference type="PROSITE" id="PS50928">
    <property type="entry name" value="ABC_TM1"/>
    <property type="match status" value="1"/>
</dbReference>
<dbReference type="STRING" id="1121298.SAMN05444401_3159"/>
<evidence type="ECO:0000313" key="10">
    <source>
        <dbReference type="Proteomes" id="UP000184080"/>
    </source>
</evidence>
<dbReference type="Pfam" id="PF00528">
    <property type="entry name" value="BPD_transp_1"/>
    <property type="match status" value="1"/>
</dbReference>
<dbReference type="CDD" id="cd06261">
    <property type="entry name" value="TM_PBP2"/>
    <property type="match status" value="1"/>
</dbReference>
<evidence type="ECO:0000259" key="8">
    <source>
        <dbReference type="PROSITE" id="PS50928"/>
    </source>
</evidence>
<feature type="transmembrane region" description="Helical" evidence="7">
    <location>
        <begin position="179"/>
        <end position="201"/>
    </location>
</feature>
<protein>
    <submittedName>
        <fullName evidence="9">Carbohydrate ABC transporter membrane protein 2, CUT1 family</fullName>
    </submittedName>
</protein>
<feature type="transmembrane region" description="Helical" evidence="7">
    <location>
        <begin position="237"/>
        <end position="258"/>
    </location>
</feature>
<comment type="subcellular location">
    <subcellularLocation>
        <location evidence="1 7">Cell membrane</location>
        <topology evidence="1 7">Multi-pass membrane protein</topology>
    </subcellularLocation>
</comment>
<dbReference type="SUPFAM" id="SSF161098">
    <property type="entry name" value="MetI-like"/>
    <property type="match status" value="1"/>
</dbReference>
<evidence type="ECO:0000256" key="6">
    <source>
        <dbReference type="ARBA" id="ARBA00023136"/>
    </source>
</evidence>
<dbReference type="AlphaFoldDB" id="A0A1M6JMS8"/>
<dbReference type="Proteomes" id="UP000184080">
    <property type="component" value="Unassembled WGS sequence"/>
</dbReference>
<feature type="transmembrane region" description="Helical" evidence="7">
    <location>
        <begin position="73"/>
        <end position="97"/>
    </location>
</feature>
<dbReference type="InterPro" id="IPR000515">
    <property type="entry name" value="MetI-like"/>
</dbReference>
<dbReference type="EMBL" id="FQZO01000005">
    <property type="protein sequence ID" value="SHJ47986.1"/>
    <property type="molecule type" value="Genomic_DNA"/>
</dbReference>